<dbReference type="Gene3D" id="1.25.40.10">
    <property type="entry name" value="Tetratricopeptide repeat domain"/>
    <property type="match status" value="1"/>
</dbReference>
<name>A0A151ZGQ4_TIELA</name>
<dbReference type="InParanoid" id="A0A151ZGQ4"/>
<evidence type="ECO:0000256" key="1">
    <source>
        <dbReference type="PROSITE-ProRule" id="PRU00339"/>
    </source>
</evidence>
<dbReference type="Gene3D" id="3.40.50.300">
    <property type="entry name" value="P-loop containing nucleotide triphosphate hydrolases"/>
    <property type="match status" value="1"/>
</dbReference>
<dbReference type="InterPro" id="IPR019734">
    <property type="entry name" value="TPR_rpt"/>
</dbReference>
<organism evidence="3 4">
    <name type="scientific">Tieghemostelium lacteum</name>
    <name type="common">Slime mold</name>
    <name type="synonym">Dictyostelium lacteum</name>
    <dbReference type="NCBI Taxonomy" id="361077"/>
    <lineage>
        <taxon>Eukaryota</taxon>
        <taxon>Amoebozoa</taxon>
        <taxon>Evosea</taxon>
        <taxon>Eumycetozoa</taxon>
        <taxon>Dictyostelia</taxon>
        <taxon>Dictyosteliales</taxon>
        <taxon>Raperosteliaceae</taxon>
        <taxon>Tieghemostelium</taxon>
    </lineage>
</organism>
<protein>
    <submittedName>
        <fullName evidence="3">Uncharacterized protein</fullName>
    </submittedName>
</protein>
<dbReference type="InterPro" id="IPR011990">
    <property type="entry name" value="TPR-like_helical_dom_sf"/>
</dbReference>
<keyword evidence="2" id="KW-0812">Transmembrane</keyword>
<keyword evidence="2" id="KW-0472">Membrane</keyword>
<dbReference type="SUPFAM" id="SSF48452">
    <property type="entry name" value="TPR-like"/>
    <property type="match status" value="2"/>
</dbReference>
<evidence type="ECO:0000313" key="4">
    <source>
        <dbReference type="Proteomes" id="UP000076078"/>
    </source>
</evidence>
<proteinExistence type="predicted"/>
<keyword evidence="1" id="KW-0802">TPR repeat</keyword>
<gene>
    <name evidence="3" type="ORF">DLAC_05712</name>
</gene>
<dbReference type="InterPro" id="IPR027417">
    <property type="entry name" value="P-loop_NTPase"/>
</dbReference>
<keyword evidence="4" id="KW-1185">Reference proteome</keyword>
<dbReference type="EMBL" id="LODT01000028">
    <property type="protein sequence ID" value="KYQ93089.1"/>
    <property type="molecule type" value="Genomic_DNA"/>
</dbReference>
<dbReference type="Proteomes" id="UP000076078">
    <property type="component" value="Unassembled WGS sequence"/>
</dbReference>
<reference evidence="3 4" key="1">
    <citation type="submission" date="2015-12" db="EMBL/GenBank/DDBJ databases">
        <title>Dictyostelia acquired genes for synthesis and detection of signals that induce cell-type specialization by lateral gene transfer from prokaryotes.</title>
        <authorList>
            <person name="Gloeckner G."/>
            <person name="Schaap P."/>
        </authorList>
    </citation>
    <scope>NUCLEOTIDE SEQUENCE [LARGE SCALE GENOMIC DNA]</scope>
    <source>
        <strain evidence="3 4">TK</strain>
    </source>
</reference>
<dbReference type="SMART" id="SM00028">
    <property type="entry name" value="TPR"/>
    <property type="match status" value="2"/>
</dbReference>
<evidence type="ECO:0000313" key="3">
    <source>
        <dbReference type="EMBL" id="KYQ93089.1"/>
    </source>
</evidence>
<keyword evidence="2" id="KW-1133">Transmembrane helix</keyword>
<dbReference type="AlphaFoldDB" id="A0A151ZGQ4"/>
<feature type="transmembrane region" description="Helical" evidence="2">
    <location>
        <begin position="602"/>
        <end position="621"/>
    </location>
</feature>
<comment type="caution">
    <text evidence="3">The sequence shown here is derived from an EMBL/GenBank/DDBJ whole genome shotgun (WGS) entry which is preliminary data.</text>
</comment>
<evidence type="ECO:0000256" key="2">
    <source>
        <dbReference type="SAM" id="Phobius"/>
    </source>
</evidence>
<dbReference type="SUPFAM" id="SSF52540">
    <property type="entry name" value="P-loop containing nucleoside triphosphate hydrolases"/>
    <property type="match status" value="1"/>
</dbReference>
<accession>A0A151ZGQ4</accession>
<sequence>MSETTSNEFFKKKLVGRDKEIQDIKDILKREKCVVIQGGDGTGKYSLVRHLMKSDEVKEYENIFEYSDLEYSSTCMYNVFLQVPAEDRTKYNSLKEYIMTCKEKILVVVHCLAQHPDAEIYEKLSEQLPIDEESCKNIENDHHFIFIRSQEFKELKHITHYQLGNIESDDNRKQLFREYLEIELTDAQMTQAIEVTKGNPLFSKMLSRYINTIQTEAIDTLLENLQSHQEEAQLELARLILQDFQSGKYSNERLLSTYCWFAPFSIYYHWLQVMAQNQGLHAKDVQIFSSTMCYFGFWEIFKKFNDTTIIVPGRSACKLLRNVIEDQKEYLNDFLIITGRYSITLSEFEDVLLTRHLFYYHHSKEYFNDVQKARILLVCARVIYNSYQEVEKGLKWTEEALDILKGSGEYIEIIAHLRIADIQINEKIAKYEEAITHLKLYIQMNEVYHIKAKMDLNPTLVSNAIIKIALCYERLKMHEKAIEVFQEALEKVSDEKEPEYSSALYYICKNYFFLGNYKESLHYAAQSIRVCELYDRVVIDQYLYSAKSLYMLGNKKRAQYFIDKIKNLNQKYPVEVPQYLQNYNTFVKENQPQSLIPTSTKYIVTSTILISIASFVIFKYLKK</sequence>
<dbReference type="OrthoDB" id="9991920at2759"/>
<dbReference type="PROSITE" id="PS50005">
    <property type="entry name" value="TPR"/>
    <property type="match status" value="1"/>
</dbReference>
<feature type="repeat" description="TPR" evidence="1">
    <location>
        <begin position="462"/>
        <end position="495"/>
    </location>
</feature>